<dbReference type="Gene3D" id="2.60.120.10">
    <property type="entry name" value="Jelly Rolls"/>
    <property type="match status" value="1"/>
</dbReference>
<gene>
    <name evidence="2" type="ORF">J8F10_19150</name>
</gene>
<dbReference type="RefSeq" id="WP_210656355.1">
    <property type="nucleotide sequence ID" value="NZ_JAGKQQ010000001.1"/>
</dbReference>
<dbReference type="PANTHER" id="PTHR38599:SF1">
    <property type="entry name" value="CUPIN DOMAIN PROTEIN (AFU_ORTHOLOGUE AFUA_3G13620)"/>
    <property type="match status" value="1"/>
</dbReference>
<reference evidence="2 3" key="1">
    <citation type="submission" date="2021-04" db="EMBL/GenBank/DDBJ databases">
        <authorList>
            <person name="Ivanova A."/>
        </authorList>
    </citation>
    <scope>NUCLEOTIDE SEQUENCE [LARGE SCALE GENOMIC DNA]</scope>
    <source>
        <strain evidence="2 3">G18</strain>
    </source>
</reference>
<dbReference type="InterPro" id="IPR013096">
    <property type="entry name" value="Cupin_2"/>
</dbReference>
<proteinExistence type="predicted"/>
<name>A0ABS5BUK2_9BACT</name>
<dbReference type="InterPro" id="IPR011051">
    <property type="entry name" value="RmlC_Cupin_sf"/>
</dbReference>
<evidence type="ECO:0000313" key="2">
    <source>
        <dbReference type="EMBL" id="MBP3957368.1"/>
    </source>
</evidence>
<dbReference type="EMBL" id="JAGKQQ010000001">
    <property type="protein sequence ID" value="MBP3957368.1"/>
    <property type="molecule type" value="Genomic_DNA"/>
</dbReference>
<keyword evidence="3" id="KW-1185">Reference proteome</keyword>
<comment type="caution">
    <text evidence="2">The sequence shown here is derived from an EMBL/GenBank/DDBJ whole genome shotgun (WGS) entry which is preliminary data.</text>
</comment>
<dbReference type="PANTHER" id="PTHR38599">
    <property type="entry name" value="CUPIN DOMAIN PROTEIN (AFU_ORTHOLOGUE AFUA_3G13620)"/>
    <property type="match status" value="1"/>
</dbReference>
<sequence>MIRGALLLAAGIGLGAGGMTAARHDEKHGSVKVLAARDIAEKLDGKEAKATTVEVTLEAGKAGEPHRHPGPTFGYVLEGEYEWAINDQPAKVLKTGETFYEPAGCLHRVSKNPGKVKTRVLAWVLHPRDAAQLVIPEPKK</sequence>
<evidence type="ECO:0000313" key="3">
    <source>
        <dbReference type="Proteomes" id="UP000676565"/>
    </source>
</evidence>
<dbReference type="Pfam" id="PF07883">
    <property type="entry name" value="Cupin_2"/>
    <property type="match status" value="1"/>
</dbReference>
<evidence type="ECO:0000259" key="1">
    <source>
        <dbReference type="Pfam" id="PF07883"/>
    </source>
</evidence>
<feature type="domain" description="Cupin type-2" evidence="1">
    <location>
        <begin position="54"/>
        <end position="123"/>
    </location>
</feature>
<protein>
    <submittedName>
        <fullName evidence="2">Cupin domain-containing protein</fullName>
    </submittedName>
</protein>
<dbReference type="SUPFAM" id="SSF51182">
    <property type="entry name" value="RmlC-like cupins"/>
    <property type="match status" value="1"/>
</dbReference>
<dbReference type="CDD" id="cd02234">
    <property type="entry name" value="cupin_BLR7677-like"/>
    <property type="match status" value="1"/>
</dbReference>
<dbReference type="InterPro" id="IPR014710">
    <property type="entry name" value="RmlC-like_jellyroll"/>
</dbReference>
<accession>A0ABS5BUK2</accession>
<dbReference type="Proteomes" id="UP000676565">
    <property type="component" value="Unassembled WGS sequence"/>
</dbReference>
<organism evidence="2 3">
    <name type="scientific">Gemmata palustris</name>
    <dbReference type="NCBI Taxonomy" id="2822762"/>
    <lineage>
        <taxon>Bacteria</taxon>
        <taxon>Pseudomonadati</taxon>
        <taxon>Planctomycetota</taxon>
        <taxon>Planctomycetia</taxon>
        <taxon>Gemmatales</taxon>
        <taxon>Gemmataceae</taxon>
        <taxon>Gemmata</taxon>
    </lineage>
</organism>